<dbReference type="SUPFAM" id="SSF53850">
    <property type="entry name" value="Periplasmic binding protein-like II"/>
    <property type="match status" value="1"/>
</dbReference>
<dbReference type="RefSeq" id="WP_083354521.1">
    <property type="nucleotide sequence ID" value="NZ_FNPG01000021.1"/>
</dbReference>
<dbReference type="Pfam" id="PF00497">
    <property type="entry name" value="SBP_bac_3"/>
    <property type="match status" value="1"/>
</dbReference>
<evidence type="ECO:0000256" key="2">
    <source>
        <dbReference type="SAM" id="SignalP"/>
    </source>
</evidence>
<dbReference type="Proteomes" id="UP000183918">
    <property type="component" value="Unassembled WGS sequence"/>
</dbReference>
<evidence type="ECO:0000256" key="1">
    <source>
        <dbReference type="ARBA" id="ARBA00022729"/>
    </source>
</evidence>
<feature type="chain" id="PRO_5039119604" evidence="2">
    <location>
        <begin position="35"/>
        <end position="295"/>
    </location>
</feature>
<feature type="signal peptide" evidence="2">
    <location>
        <begin position="1"/>
        <end position="34"/>
    </location>
</feature>
<feature type="domain" description="Solute-binding protein family 3/N-terminal" evidence="3">
    <location>
        <begin position="57"/>
        <end position="290"/>
    </location>
</feature>
<organism evidence="4 5">
    <name type="scientific">Lachnobacterium bovis DSM 14045</name>
    <dbReference type="NCBI Taxonomy" id="1122142"/>
    <lineage>
        <taxon>Bacteria</taxon>
        <taxon>Bacillati</taxon>
        <taxon>Bacillota</taxon>
        <taxon>Clostridia</taxon>
        <taxon>Lachnospirales</taxon>
        <taxon>Lachnospiraceae</taxon>
        <taxon>Lachnobacterium</taxon>
    </lineage>
</organism>
<keyword evidence="1 2" id="KW-0732">Signal</keyword>
<gene>
    <name evidence="4" type="ORF">SAMN02910414_01801</name>
</gene>
<dbReference type="STRING" id="1122142.SAMN02910414_01801"/>
<reference evidence="4 5" key="1">
    <citation type="submission" date="2016-10" db="EMBL/GenBank/DDBJ databases">
        <authorList>
            <person name="de Groot N.N."/>
        </authorList>
    </citation>
    <scope>NUCLEOTIDE SEQUENCE [LARGE SCALE GENOMIC DNA]</scope>
    <source>
        <strain evidence="4 5">DSM 14045</strain>
    </source>
</reference>
<dbReference type="OrthoDB" id="8613538at2"/>
<keyword evidence="5" id="KW-1185">Reference proteome</keyword>
<dbReference type="InterPro" id="IPR001638">
    <property type="entry name" value="Solute-binding_3/MltF_N"/>
</dbReference>
<dbReference type="Gene3D" id="3.40.190.10">
    <property type="entry name" value="Periplasmic binding protein-like II"/>
    <property type="match status" value="2"/>
</dbReference>
<dbReference type="PANTHER" id="PTHR35936">
    <property type="entry name" value="MEMBRANE-BOUND LYTIC MUREIN TRANSGLYCOSYLASE F"/>
    <property type="match status" value="1"/>
</dbReference>
<dbReference type="AlphaFoldDB" id="A0A1H3KRR0"/>
<accession>A0A1H3KRR0</accession>
<proteinExistence type="predicted"/>
<evidence type="ECO:0000313" key="4">
    <source>
        <dbReference type="EMBL" id="SDY54478.1"/>
    </source>
</evidence>
<evidence type="ECO:0000313" key="5">
    <source>
        <dbReference type="Proteomes" id="UP000183918"/>
    </source>
</evidence>
<name>A0A1H3KRR0_9FIRM</name>
<protein>
    <submittedName>
        <fullName evidence="4">L-cystine transport system substrate-binding protein</fullName>
    </submittedName>
</protein>
<dbReference type="PANTHER" id="PTHR35936:SF18">
    <property type="entry name" value="L-CYSTINE-BINDING PROTEIN TCYJ"/>
    <property type="match status" value="1"/>
</dbReference>
<sequence length="295" mass="32748">MKTVKKDFIKKNLKIKGKVLSCGTILAMSLFALGGCGQKVGVNADTKSSSDSGKVKKIIVGSGNSYNPYCYLDDNGKAVGYEYELLKEVDKLLPDYEFEYKTMSFDSLLLSLESGKIDVAAHQFEYTDEREKKYLFGKEPYTTYITYISVLTSNNSVKSLEDLAGEKVRTGGTTSASTTIVKNYNDKHPDKAVEIVSSSNSTDEEVVAALKSGAAKATVLTKRDVEKYNKNYGKGKDFLKVVGKPINNSKTYYVYRKDETKLQKKIDSALKKLKENGKLKELSIKYLGGDYTESE</sequence>
<dbReference type="SMART" id="SM00062">
    <property type="entry name" value="PBPb"/>
    <property type="match status" value="1"/>
</dbReference>
<evidence type="ECO:0000259" key="3">
    <source>
        <dbReference type="SMART" id="SM00062"/>
    </source>
</evidence>
<dbReference type="EMBL" id="FNPG01000021">
    <property type="protein sequence ID" value="SDY54478.1"/>
    <property type="molecule type" value="Genomic_DNA"/>
</dbReference>